<evidence type="ECO:0000313" key="4">
    <source>
        <dbReference type="Proteomes" id="UP001209570"/>
    </source>
</evidence>
<keyword evidence="1" id="KW-0175">Coiled coil</keyword>
<feature type="compositionally biased region" description="Acidic residues" evidence="2">
    <location>
        <begin position="79"/>
        <end position="95"/>
    </location>
</feature>
<feature type="compositionally biased region" description="Low complexity" evidence="2">
    <location>
        <begin position="147"/>
        <end position="159"/>
    </location>
</feature>
<dbReference type="EMBL" id="JAKCXM010000227">
    <property type="protein sequence ID" value="KAJ0398114.1"/>
    <property type="molecule type" value="Genomic_DNA"/>
</dbReference>
<organism evidence="3 4">
    <name type="scientific">Pythium insidiosum</name>
    <name type="common">Pythiosis disease agent</name>
    <dbReference type="NCBI Taxonomy" id="114742"/>
    <lineage>
        <taxon>Eukaryota</taxon>
        <taxon>Sar</taxon>
        <taxon>Stramenopiles</taxon>
        <taxon>Oomycota</taxon>
        <taxon>Peronosporomycetes</taxon>
        <taxon>Pythiales</taxon>
        <taxon>Pythiaceae</taxon>
        <taxon>Pythium</taxon>
    </lineage>
</organism>
<evidence type="ECO:0000256" key="2">
    <source>
        <dbReference type="SAM" id="MobiDB-lite"/>
    </source>
</evidence>
<reference evidence="3" key="1">
    <citation type="submission" date="2021-12" db="EMBL/GenBank/DDBJ databases">
        <title>Prjna785345.</title>
        <authorList>
            <person name="Rujirawat T."/>
            <person name="Krajaejun T."/>
        </authorList>
    </citation>
    <scope>NUCLEOTIDE SEQUENCE</scope>
    <source>
        <strain evidence="3">Pi057C3</strain>
    </source>
</reference>
<comment type="caution">
    <text evidence="3">The sequence shown here is derived from an EMBL/GenBank/DDBJ whole genome shotgun (WGS) entry which is preliminary data.</text>
</comment>
<protein>
    <submittedName>
        <fullName evidence="3">Uncharacterized protein</fullName>
    </submittedName>
</protein>
<feature type="region of interest" description="Disordered" evidence="2">
    <location>
        <begin position="67"/>
        <end position="115"/>
    </location>
</feature>
<feature type="region of interest" description="Disordered" evidence="2">
    <location>
        <begin position="136"/>
        <end position="192"/>
    </location>
</feature>
<name>A0AAD5Q5G8_PYTIN</name>
<keyword evidence="4" id="KW-1185">Reference proteome</keyword>
<dbReference type="Proteomes" id="UP001209570">
    <property type="component" value="Unassembled WGS sequence"/>
</dbReference>
<proteinExistence type="predicted"/>
<evidence type="ECO:0000313" key="3">
    <source>
        <dbReference type="EMBL" id="KAJ0398114.1"/>
    </source>
</evidence>
<gene>
    <name evidence="3" type="ORF">P43SY_004691</name>
</gene>
<feature type="coiled-coil region" evidence="1">
    <location>
        <begin position="209"/>
        <end position="287"/>
    </location>
</feature>
<accession>A0AAD5Q5G8</accession>
<sequence>MSSAFGFLGMSPFLDDMQPHPHAGLTAATHPARGSPPVVDIDAVHVDEDDALVLQELFFLDDPVAKSTELPSIKSEPSSDMEDENDDDHGDDDMEPTPFVRQPHDSPMPTAAASAAATAATAAAAAASAAIKRREVEHISPVARGRSASSATDSSTSSPPHDKSRASKQSLPAEVLAQLPLPPRTANQDQRERNRLIVKRCYYKKISTLNELRGEVERMQTKYQQLLREKQAECARPSTAEQLSENRTPAQKMHKAYVDLALLAESLRIENEQLREADAEYSKMVKQVSQLHVSQRKNLSIAEQAQEHKRKNPIVELKALTLPECIEIAREAYRQMMAFRENKAKHFTTGASVFGWRDRHQIKNNKLYFSLEKVFSGCSMEYIANAAWELLSNPEALAKTYSPRLDVHFHVVQRINENNLVFYHTLERPGHDLRIKALILCSRLHLGGDLGQLIVFRGLNPKEYLIREGEPPRPRDRRGRNKIEPQKEDIWIDTFVWGHFREMADGKSFCDDFGGIVDGTRLLSTTWWMVEMLQFALRLEAQVVGPPFVLEM</sequence>
<dbReference type="AlphaFoldDB" id="A0AAD5Q5G8"/>
<evidence type="ECO:0000256" key="1">
    <source>
        <dbReference type="SAM" id="Coils"/>
    </source>
</evidence>